<dbReference type="Gene3D" id="1.20.144.10">
    <property type="entry name" value="Phosphatidic acid phosphatase type 2/haloperoxidase"/>
    <property type="match status" value="1"/>
</dbReference>
<evidence type="ECO:0000259" key="14">
    <source>
        <dbReference type="SMART" id="SM00014"/>
    </source>
</evidence>
<comment type="subcellular location">
    <subcellularLocation>
        <location evidence="1">Endoplasmic reticulum membrane</location>
        <topology evidence="1">Multi-pass membrane protein</topology>
    </subcellularLocation>
</comment>
<dbReference type="GO" id="GO:0005789">
    <property type="term" value="C:endoplasmic reticulum membrane"/>
    <property type="evidence" value="ECO:0007669"/>
    <property type="project" value="UniProtKB-SubCell"/>
</dbReference>
<sequence>MEQVYALGVSCIELVQYWLGDYGEYFKIVNHFSNPHYVMEVLFPLITILDSVFASQLIVSMSFGGWMNAVLKWWLLEDRPYWWVRETTFYSNTNRPHLHQTSQTCETGPGSPSGHTTTAASVLILAVMWMSHICNDRKWNPWWWKYFTYPLFGFALISVMFARLFVATHFPHQCLLGALLGLFLAPALCIYVTDPFIWRYSTHATMPTSQAVMWHVVSAIIAILISVVTYYSLVLCGIDPHYTVKLAFRWCENPDSIHVSTTPMFALVQCTANLLGCALCVSPALAEYRHNTKNRSLIISIFATAASIYAFKQLEENITRASAFKFYTLQFILNMARPALLLRLVPALALWPYSGQIKEKVN</sequence>
<dbReference type="EC" id="3.1.3.9" evidence="4"/>
<name>A0A8B8I0H4_VANTA</name>
<proteinExistence type="inferred from homology"/>
<feature type="domain" description="Phosphatidic acid phosphatase type 2/haloperoxidase" evidence="14">
    <location>
        <begin position="55"/>
        <end position="189"/>
    </location>
</feature>
<evidence type="ECO:0000256" key="13">
    <source>
        <dbReference type="SAM" id="Phobius"/>
    </source>
</evidence>
<reference evidence="16" key="1">
    <citation type="submission" date="2025-08" db="UniProtKB">
        <authorList>
            <consortium name="RefSeq"/>
        </authorList>
    </citation>
    <scope>IDENTIFICATION</scope>
    <source>
        <tissue evidence="16">Whole body</tissue>
    </source>
</reference>
<evidence type="ECO:0000256" key="12">
    <source>
        <dbReference type="PIRSR" id="PIRSR000905-2"/>
    </source>
</evidence>
<dbReference type="PANTHER" id="PTHR12591:SF0">
    <property type="entry name" value="FI19814P1"/>
    <property type="match status" value="1"/>
</dbReference>
<comment type="similarity">
    <text evidence="3">Belongs to the glucose-6-phosphatase family.</text>
</comment>
<feature type="transmembrane region" description="Helical" evidence="13">
    <location>
        <begin position="178"/>
        <end position="200"/>
    </location>
</feature>
<evidence type="ECO:0000256" key="10">
    <source>
        <dbReference type="ARBA" id="ARBA00023136"/>
    </source>
</evidence>
<evidence type="ECO:0000313" key="16">
    <source>
        <dbReference type="RefSeq" id="XP_026490583.2"/>
    </source>
</evidence>
<organism evidence="15 16">
    <name type="scientific">Vanessa tameamea</name>
    <name type="common">Kamehameha butterfly</name>
    <dbReference type="NCBI Taxonomy" id="334116"/>
    <lineage>
        <taxon>Eukaryota</taxon>
        <taxon>Metazoa</taxon>
        <taxon>Ecdysozoa</taxon>
        <taxon>Arthropoda</taxon>
        <taxon>Hexapoda</taxon>
        <taxon>Insecta</taxon>
        <taxon>Pterygota</taxon>
        <taxon>Neoptera</taxon>
        <taxon>Endopterygota</taxon>
        <taxon>Lepidoptera</taxon>
        <taxon>Glossata</taxon>
        <taxon>Ditrysia</taxon>
        <taxon>Papilionoidea</taxon>
        <taxon>Nymphalidae</taxon>
        <taxon>Nymphalinae</taxon>
        <taxon>Vanessa</taxon>
    </lineage>
</organism>
<evidence type="ECO:0000256" key="4">
    <source>
        <dbReference type="ARBA" id="ARBA00012634"/>
    </source>
</evidence>
<keyword evidence="15" id="KW-1185">Reference proteome</keyword>
<keyword evidence="6 13" id="KW-0812">Transmembrane</keyword>
<dbReference type="InterPro" id="IPR000326">
    <property type="entry name" value="PAP2/HPO"/>
</dbReference>
<evidence type="ECO:0000256" key="1">
    <source>
        <dbReference type="ARBA" id="ARBA00004477"/>
    </source>
</evidence>
<dbReference type="OMA" id="EEHLFYV"/>
<dbReference type="GO" id="GO:0004346">
    <property type="term" value="F:glucose-6-phosphatase activity"/>
    <property type="evidence" value="ECO:0007669"/>
    <property type="project" value="UniProtKB-EC"/>
</dbReference>
<evidence type="ECO:0000256" key="9">
    <source>
        <dbReference type="ARBA" id="ARBA00022989"/>
    </source>
</evidence>
<evidence type="ECO:0000256" key="2">
    <source>
        <dbReference type="ARBA" id="ARBA00004742"/>
    </source>
</evidence>
<protein>
    <recommendedName>
        <fullName evidence="4">glucose-6-phosphatase</fullName>
        <ecNumber evidence="4">3.1.3.9</ecNumber>
    </recommendedName>
</protein>
<evidence type="ECO:0000256" key="5">
    <source>
        <dbReference type="ARBA" id="ARBA00022432"/>
    </source>
</evidence>
<gene>
    <name evidence="16" type="primary">LOC113396744</name>
</gene>
<dbReference type="Pfam" id="PF01569">
    <property type="entry name" value="PAP2"/>
    <property type="match status" value="1"/>
</dbReference>
<feature type="binding site" evidence="12">
    <location>
        <position position="163"/>
    </location>
    <ligand>
        <name>substrate</name>
    </ligand>
</feature>
<evidence type="ECO:0000256" key="11">
    <source>
        <dbReference type="PIRSR" id="PIRSR000905-1"/>
    </source>
</evidence>
<dbReference type="RefSeq" id="XP_026490583.2">
    <property type="nucleotide sequence ID" value="XM_026634798.2"/>
</dbReference>
<keyword evidence="7" id="KW-0378">Hydrolase</keyword>
<keyword evidence="5" id="KW-0312">Gluconeogenesis</keyword>
<evidence type="ECO:0000256" key="7">
    <source>
        <dbReference type="ARBA" id="ARBA00022801"/>
    </source>
</evidence>
<dbReference type="GeneID" id="113396744"/>
<dbReference type="AlphaFoldDB" id="A0A8B8I0H4"/>
<dbReference type="Proteomes" id="UP001652626">
    <property type="component" value="Chromosome 28"/>
</dbReference>
<feature type="transmembrane region" description="Helical" evidence="13">
    <location>
        <begin position="146"/>
        <end position="166"/>
    </location>
</feature>
<dbReference type="GO" id="GO:0051156">
    <property type="term" value="P:glucose 6-phosphate metabolic process"/>
    <property type="evidence" value="ECO:0007669"/>
    <property type="project" value="TreeGrafter"/>
</dbReference>
<dbReference type="PIRSF" id="PIRSF000905">
    <property type="entry name" value="Glucose-6-phosphatase"/>
    <property type="match status" value="1"/>
</dbReference>
<feature type="active site" description="Proton donor" evidence="11">
    <location>
        <position position="115"/>
    </location>
</feature>
<keyword evidence="9 13" id="KW-1133">Transmembrane helix</keyword>
<dbReference type="UniPathway" id="UPA00138"/>
<feature type="transmembrane region" description="Helical" evidence="13">
    <location>
        <begin position="41"/>
        <end position="66"/>
    </location>
</feature>
<dbReference type="InterPro" id="IPR036938">
    <property type="entry name" value="PAP2/HPO_sf"/>
</dbReference>
<dbReference type="InterPro" id="IPR016275">
    <property type="entry name" value="Glucose-6-phosphatase"/>
</dbReference>
<dbReference type="SMART" id="SM00014">
    <property type="entry name" value="acidPPc"/>
    <property type="match status" value="1"/>
</dbReference>
<dbReference type="PANTHER" id="PTHR12591">
    <property type="entry name" value="GLUCOSE-6-PHOSPHATASE"/>
    <property type="match status" value="1"/>
</dbReference>
<evidence type="ECO:0000256" key="8">
    <source>
        <dbReference type="ARBA" id="ARBA00022824"/>
    </source>
</evidence>
<dbReference type="SUPFAM" id="SSF48317">
    <property type="entry name" value="Acid phosphatase/Vanadium-dependent haloperoxidase"/>
    <property type="match status" value="1"/>
</dbReference>
<evidence type="ECO:0000313" key="15">
    <source>
        <dbReference type="Proteomes" id="UP001652626"/>
    </source>
</evidence>
<evidence type="ECO:0000256" key="3">
    <source>
        <dbReference type="ARBA" id="ARBA00009266"/>
    </source>
</evidence>
<dbReference type="GO" id="GO:0006094">
    <property type="term" value="P:gluconeogenesis"/>
    <property type="evidence" value="ECO:0007669"/>
    <property type="project" value="UniProtKB-UniPathway"/>
</dbReference>
<evidence type="ECO:0000256" key="6">
    <source>
        <dbReference type="ARBA" id="ARBA00022692"/>
    </source>
</evidence>
<feature type="transmembrane region" description="Helical" evidence="13">
    <location>
        <begin position="212"/>
        <end position="233"/>
    </location>
</feature>
<accession>A0A8B8I0H4</accession>
<dbReference type="OrthoDB" id="6416209at2759"/>
<keyword evidence="10 13" id="KW-0472">Membrane</keyword>
<comment type="pathway">
    <text evidence="2">Carbohydrate biosynthesis; gluconeogenesis.</text>
</comment>
<keyword evidence="8" id="KW-0256">Endoplasmic reticulum</keyword>
<feature type="active site" description="Nucleophile" evidence="11">
    <location>
        <position position="169"/>
    </location>
</feature>
<feature type="binding site" evidence="12">
    <location>
        <position position="79"/>
    </location>
    <ligand>
        <name>substrate</name>
    </ligand>
</feature>